<sequence>MGEEARHQDTDAGLAGPAPGAKPRRGAAVGGRVADLVVRNIGQLVTLAGSDGPRRGAEMRELALVECGAVASEGGRVLAAGREADVLAAVGAGPDTVFVDADGGVVTPGLVDPHTHAVFAATREDEFAMRVEGRSYEEIAEAGGGIRSSVRTLRATDPDSLRENGRGTLDRMLQFGTTMAEVKSGYGLSLESELKMLRVISELEDTHAVDVVPTFLGAHEFPDEWRDDRDGYVDHLIDVMIPAVAAEKLARFCDVFCEEGVFTVEQSRRVLTAARAHGMEPKLHADELHAFGAAELAAELGAASADHLVCASDDGIAALAAAGVVAVLLPGTTLSLGSRAFAPARKMIDAGVPVALATDCNPGSSMTESMQIILALASMMLRMTPAEALVAATVNAAAALRAGRVAGSLTPGRQCDLVIWEVDDYRAIPYHYGVNLVASVVKRGSVVVSRGASGAGAR</sequence>
<dbReference type="GO" id="GO:0050480">
    <property type="term" value="F:imidazolonepropionase activity"/>
    <property type="evidence" value="ECO:0007669"/>
    <property type="project" value="UniProtKB-UniRule"/>
</dbReference>
<feature type="binding site" evidence="7">
    <location>
        <position position="186"/>
    </location>
    <ligand>
        <name>4-imidazolone-5-propanoate</name>
        <dbReference type="ChEBI" id="CHEBI:77893"/>
    </ligand>
</feature>
<dbReference type="NCBIfam" id="TIGR01224">
    <property type="entry name" value="hutI"/>
    <property type="match status" value="1"/>
</dbReference>
<feature type="binding site" evidence="7">
    <location>
        <position position="363"/>
    </location>
    <ligand>
        <name>N-formimidoyl-L-glutamate</name>
        <dbReference type="ChEBI" id="CHEBI:58928"/>
    </ligand>
</feature>
<feature type="compositionally biased region" description="Basic and acidic residues" evidence="8">
    <location>
        <begin position="1"/>
        <end position="10"/>
    </location>
</feature>
<feature type="binding site" evidence="7">
    <location>
        <position position="287"/>
    </location>
    <ligand>
        <name>4-imidazolone-5-propanoate</name>
        <dbReference type="ChEBI" id="CHEBI:77893"/>
    </ligand>
</feature>
<gene>
    <name evidence="7 10" type="primary">hutI</name>
</gene>
<protein>
    <recommendedName>
        <fullName evidence="1 7">Imidazolonepropionase</fullName>
        <ecNumber evidence="1 7">3.5.2.7</ecNumber>
    </recommendedName>
    <alternativeName>
        <fullName evidence="7">Imidazolone-5-propionate hydrolase</fullName>
    </alternativeName>
</protein>
<feature type="binding site" evidence="7">
    <location>
        <position position="284"/>
    </location>
    <ligand>
        <name>Zn(2+)</name>
        <dbReference type="ChEBI" id="CHEBI:29105"/>
    </ligand>
</feature>
<feature type="binding site" evidence="7">
    <location>
        <position position="114"/>
    </location>
    <ligand>
        <name>Fe(3+)</name>
        <dbReference type="ChEBI" id="CHEBI:29034"/>
    </ligand>
</feature>
<feature type="compositionally biased region" description="Low complexity" evidence="8">
    <location>
        <begin position="11"/>
        <end position="27"/>
    </location>
</feature>
<dbReference type="GO" id="GO:0005737">
    <property type="term" value="C:cytoplasm"/>
    <property type="evidence" value="ECO:0007669"/>
    <property type="project" value="UniProtKB-SubCell"/>
</dbReference>
<evidence type="ECO:0000259" key="9">
    <source>
        <dbReference type="Pfam" id="PF01979"/>
    </source>
</evidence>
<dbReference type="InterPro" id="IPR006680">
    <property type="entry name" value="Amidohydro-rel"/>
</dbReference>
<dbReference type="InterPro" id="IPR032466">
    <property type="entry name" value="Metal_Hydrolase"/>
</dbReference>
<dbReference type="SUPFAM" id="SSF51338">
    <property type="entry name" value="Composite domain of metallo-dependent hydrolases"/>
    <property type="match status" value="2"/>
</dbReference>
<dbReference type="SUPFAM" id="SSF51556">
    <property type="entry name" value="Metallo-dependent hydrolases"/>
    <property type="match status" value="1"/>
</dbReference>
<feature type="binding site" evidence="7">
    <location>
        <position position="219"/>
    </location>
    <ligand>
        <name>4-imidazolone-5-propanoate</name>
        <dbReference type="ChEBI" id="CHEBI:77893"/>
    </ligand>
</feature>
<evidence type="ECO:0000256" key="4">
    <source>
        <dbReference type="ARBA" id="ARBA00022808"/>
    </source>
</evidence>
<dbReference type="Gene3D" id="2.30.40.10">
    <property type="entry name" value="Urease, subunit C, domain 1"/>
    <property type="match status" value="1"/>
</dbReference>
<keyword evidence="3 7" id="KW-0378">Hydrolase</keyword>
<dbReference type="GO" id="GO:0019557">
    <property type="term" value="P:L-histidine catabolic process to glutamate and formate"/>
    <property type="evidence" value="ECO:0007669"/>
    <property type="project" value="UniProtKB-UniPathway"/>
</dbReference>
<organism evidence="10">
    <name type="scientific">uncultured Latescibacterota bacterium</name>
    <dbReference type="NCBI Taxonomy" id="199737"/>
    <lineage>
        <taxon>Bacteria</taxon>
        <taxon>Pseudomonadati</taxon>
        <taxon>Candidatus Latescibacterota</taxon>
        <taxon>environmental samples</taxon>
    </lineage>
</organism>
<dbReference type="PANTHER" id="PTHR42752">
    <property type="entry name" value="IMIDAZOLONEPROPIONASE"/>
    <property type="match status" value="1"/>
</dbReference>
<feature type="domain" description="Amidohydrolase-related" evidence="9">
    <location>
        <begin position="105"/>
        <end position="444"/>
    </location>
</feature>
<feature type="binding site" evidence="7">
    <location>
        <position position="284"/>
    </location>
    <ligand>
        <name>Fe(3+)</name>
        <dbReference type="ChEBI" id="CHEBI:29034"/>
    </ligand>
</feature>
<comment type="cofactor">
    <cofactor evidence="7">
        <name>Zn(2+)</name>
        <dbReference type="ChEBI" id="CHEBI:29105"/>
    </cofactor>
    <cofactor evidence="7">
        <name>Fe(3+)</name>
        <dbReference type="ChEBI" id="CHEBI:29034"/>
    </cofactor>
    <text evidence="7">Binds 1 zinc or iron ion per subunit.</text>
</comment>
<comment type="catalytic activity">
    <reaction evidence="7">
        <text>4-imidazolone-5-propanoate + H2O = N-formimidoyl-L-glutamate</text>
        <dbReference type="Rhea" id="RHEA:23660"/>
        <dbReference type="ChEBI" id="CHEBI:15377"/>
        <dbReference type="ChEBI" id="CHEBI:58928"/>
        <dbReference type="ChEBI" id="CHEBI:77893"/>
        <dbReference type="EC" id="3.5.2.7"/>
    </reaction>
</comment>
<feature type="binding site" evidence="7">
    <location>
        <position position="186"/>
    </location>
    <ligand>
        <name>N-formimidoyl-L-glutamate</name>
        <dbReference type="ChEBI" id="CHEBI:58928"/>
    </ligand>
</feature>
<evidence type="ECO:0000256" key="6">
    <source>
        <dbReference type="ARBA" id="ARBA00023004"/>
    </source>
</evidence>
<comment type="subcellular location">
    <subcellularLocation>
        <location evidence="7">Cytoplasm</location>
    </subcellularLocation>
</comment>
<feature type="region of interest" description="Disordered" evidence="8">
    <location>
        <begin position="1"/>
        <end position="27"/>
    </location>
</feature>
<dbReference type="GO" id="GO:0019556">
    <property type="term" value="P:L-histidine catabolic process to glutamate and formamide"/>
    <property type="evidence" value="ECO:0007669"/>
    <property type="project" value="UniProtKB-UniRule"/>
</dbReference>
<comment type="pathway">
    <text evidence="7">Amino-acid degradation; L-histidine degradation into L-glutamate; N-formimidoyl-L-glutamate from L-histidine: step 3/3.</text>
</comment>
<evidence type="ECO:0000256" key="7">
    <source>
        <dbReference type="HAMAP-Rule" id="MF_00372"/>
    </source>
</evidence>
<evidence type="ECO:0000256" key="5">
    <source>
        <dbReference type="ARBA" id="ARBA00022833"/>
    </source>
</evidence>
<keyword evidence="2 7" id="KW-0479">Metal-binding</keyword>
<dbReference type="PANTHER" id="PTHR42752:SF1">
    <property type="entry name" value="IMIDAZOLONEPROPIONASE-RELATED"/>
    <property type="match status" value="1"/>
</dbReference>
<feature type="binding site" evidence="7">
    <location>
        <position position="123"/>
    </location>
    <ligand>
        <name>4-imidazolone-5-propanoate</name>
        <dbReference type="ChEBI" id="CHEBI:77893"/>
    </ligand>
</feature>
<name>Q2Z0D0_9BACT</name>
<evidence type="ECO:0000256" key="3">
    <source>
        <dbReference type="ARBA" id="ARBA00022801"/>
    </source>
</evidence>
<proteinExistence type="inferred from homology"/>
<dbReference type="InterPro" id="IPR005920">
    <property type="entry name" value="HutI"/>
</dbReference>
<accession>Q2Z0D0</accession>
<feature type="binding site" evidence="7">
    <location>
        <position position="364"/>
    </location>
    <ligand>
        <name>4-imidazolone-5-propanoate</name>
        <dbReference type="ChEBI" id="CHEBI:77893"/>
    </ligand>
</feature>
<comment type="function">
    <text evidence="7">Catalyzes the hydrolytic cleavage of the carbon-nitrogen bond in imidazolone-5-propanoate to yield N-formimidoyl-L-glutamate. It is the third step in the universal histidine degradation pathway.</text>
</comment>
<reference evidence="10" key="1">
    <citation type="journal article" date="2005" name="Environ. Microbiol.">
        <title>Lateral gene transfer and phylogenetic assignment of environmental fosmid clones.</title>
        <authorList>
            <person name="Nesbo C.L."/>
            <person name="Boucher Y."/>
            <person name="Dlutek M."/>
            <person name="Doolittle F.W."/>
        </authorList>
    </citation>
    <scope>NUCLEOTIDE SEQUENCE</scope>
</reference>
<evidence type="ECO:0000256" key="8">
    <source>
        <dbReference type="SAM" id="MobiDB-lite"/>
    </source>
</evidence>
<feature type="binding site" evidence="7">
    <location>
        <position position="361"/>
    </location>
    <ligand>
        <name>N-formimidoyl-L-glutamate</name>
        <dbReference type="ChEBI" id="CHEBI:58928"/>
    </ligand>
</feature>
<keyword evidence="7" id="KW-0963">Cytoplasm</keyword>
<dbReference type="Gene3D" id="3.20.20.140">
    <property type="entry name" value="Metal-dependent hydrolases"/>
    <property type="match status" value="1"/>
</dbReference>
<evidence type="ECO:0000256" key="2">
    <source>
        <dbReference type="ARBA" id="ARBA00022723"/>
    </source>
</evidence>
<feature type="binding site" evidence="7">
    <location>
        <position position="114"/>
    </location>
    <ligand>
        <name>Zn(2+)</name>
        <dbReference type="ChEBI" id="CHEBI:29105"/>
    </ligand>
</feature>
<dbReference type="EMBL" id="AJ937760">
    <property type="protein sequence ID" value="CAI78470.1"/>
    <property type="molecule type" value="Genomic_DNA"/>
</dbReference>
<evidence type="ECO:0000313" key="10">
    <source>
        <dbReference type="EMBL" id="CAI78470.1"/>
    </source>
</evidence>
<feature type="binding site" evidence="7">
    <location>
        <position position="116"/>
    </location>
    <ligand>
        <name>Fe(3+)</name>
        <dbReference type="ChEBI" id="CHEBI:29034"/>
    </ligand>
</feature>
<dbReference type="HAMAP" id="MF_00372">
    <property type="entry name" value="HutI"/>
    <property type="match status" value="1"/>
</dbReference>
<keyword evidence="5 7" id="KW-0862">Zinc</keyword>
<feature type="binding site" evidence="7">
    <location>
        <position position="359"/>
    </location>
    <ligand>
        <name>Fe(3+)</name>
        <dbReference type="ChEBI" id="CHEBI:29034"/>
    </ligand>
</feature>
<feature type="binding site" evidence="7">
    <location>
        <position position="359"/>
    </location>
    <ligand>
        <name>Zn(2+)</name>
        <dbReference type="ChEBI" id="CHEBI:29105"/>
    </ligand>
</feature>
<keyword evidence="6 7" id="KW-0408">Iron</keyword>
<dbReference type="GO" id="GO:0008270">
    <property type="term" value="F:zinc ion binding"/>
    <property type="evidence" value="ECO:0007669"/>
    <property type="project" value="UniProtKB-UniRule"/>
</dbReference>
<dbReference type="AlphaFoldDB" id="Q2Z0D0"/>
<keyword evidence="4 7" id="KW-0369">Histidine metabolism</keyword>
<dbReference type="GO" id="GO:0005506">
    <property type="term" value="F:iron ion binding"/>
    <property type="evidence" value="ECO:0007669"/>
    <property type="project" value="UniProtKB-UniRule"/>
</dbReference>
<dbReference type="InterPro" id="IPR011059">
    <property type="entry name" value="Metal-dep_hydrolase_composite"/>
</dbReference>
<dbReference type="Pfam" id="PF01979">
    <property type="entry name" value="Amidohydro_1"/>
    <property type="match status" value="1"/>
</dbReference>
<comment type="similarity">
    <text evidence="7">Belongs to the metallo-dependent hydrolases superfamily. HutI family.</text>
</comment>
<evidence type="ECO:0000256" key="1">
    <source>
        <dbReference type="ARBA" id="ARBA00012864"/>
    </source>
</evidence>
<dbReference type="UniPathway" id="UPA00379">
    <property type="reaction ID" value="UER00551"/>
</dbReference>
<feature type="binding site" evidence="7">
    <location>
        <position position="116"/>
    </location>
    <ligand>
        <name>Zn(2+)</name>
        <dbReference type="ChEBI" id="CHEBI:29105"/>
    </ligand>
</feature>
<dbReference type="EC" id="3.5.2.7" evidence="1 7"/>
<dbReference type="FunFam" id="3.20.20.140:FF:000007">
    <property type="entry name" value="Imidazolonepropionase"/>
    <property type="match status" value="1"/>
</dbReference>